<dbReference type="Gene3D" id="3.30.460.10">
    <property type="entry name" value="Beta Polymerase, domain 2"/>
    <property type="match status" value="1"/>
</dbReference>
<organism evidence="7 8">
    <name type="scientific">Capsulimonas corticalis</name>
    <dbReference type="NCBI Taxonomy" id="2219043"/>
    <lineage>
        <taxon>Bacteria</taxon>
        <taxon>Bacillati</taxon>
        <taxon>Armatimonadota</taxon>
        <taxon>Armatimonadia</taxon>
        <taxon>Capsulimonadales</taxon>
        <taxon>Capsulimonadaceae</taxon>
        <taxon>Capsulimonas</taxon>
    </lineage>
</organism>
<accession>A0A402CXX7</accession>
<dbReference type="SUPFAM" id="SSF81301">
    <property type="entry name" value="Nucleotidyltransferase"/>
    <property type="match status" value="1"/>
</dbReference>
<evidence type="ECO:0000256" key="6">
    <source>
        <dbReference type="HAMAP-Rule" id="MF_00277"/>
    </source>
</evidence>
<keyword evidence="1 6" id="KW-0808">Transferase</keyword>
<dbReference type="HAMAP" id="MF_00277">
    <property type="entry name" value="PII_uridylyl_transf"/>
    <property type="match status" value="1"/>
</dbReference>
<dbReference type="InterPro" id="IPR006674">
    <property type="entry name" value="HD_domain"/>
</dbReference>
<dbReference type="CDD" id="cd04873">
    <property type="entry name" value="ACT_UUR-ACR-like"/>
    <property type="match status" value="2"/>
</dbReference>
<dbReference type="PANTHER" id="PTHR47320:SF1">
    <property type="entry name" value="BIFUNCTIONAL URIDYLYLTRANSFERASE_URIDYLYL-REMOVING ENZYME"/>
    <property type="match status" value="1"/>
</dbReference>
<dbReference type="SUPFAM" id="SSF81593">
    <property type="entry name" value="Nucleotidyltransferase substrate binding subunit/domain"/>
    <property type="match status" value="1"/>
</dbReference>
<dbReference type="EC" id="2.7.7.59" evidence="6"/>
<evidence type="ECO:0000256" key="4">
    <source>
        <dbReference type="ARBA" id="ARBA00022842"/>
    </source>
</evidence>
<evidence type="ECO:0000313" key="8">
    <source>
        <dbReference type="Proteomes" id="UP000287394"/>
    </source>
</evidence>
<dbReference type="InterPro" id="IPR002912">
    <property type="entry name" value="ACT_dom"/>
</dbReference>
<dbReference type="Gene3D" id="1.20.120.330">
    <property type="entry name" value="Nucleotidyltransferases domain 2"/>
    <property type="match status" value="1"/>
</dbReference>
<keyword evidence="8" id="KW-1185">Reference proteome</keyword>
<dbReference type="InterPro" id="IPR045865">
    <property type="entry name" value="ACT-like_dom_sf"/>
</dbReference>
<comment type="activity regulation">
    <text evidence="6">Uridylyltransferase (UTase) activity is inhibited by glutamine, while glutamine activates uridylyl-removing (UR) activity.</text>
</comment>
<dbReference type="KEGG" id="ccot:CCAX7_41880"/>
<keyword evidence="3 6" id="KW-0378">Hydrolase</keyword>
<dbReference type="PROSITE" id="PS51831">
    <property type="entry name" value="HD"/>
    <property type="match status" value="1"/>
</dbReference>
<dbReference type="Pfam" id="PF01966">
    <property type="entry name" value="HD"/>
    <property type="match status" value="1"/>
</dbReference>
<dbReference type="PIRSF" id="PIRSF006288">
    <property type="entry name" value="PII_uridyltransf"/>
    <property type="match status" value="1"/>
</dbReference>
<dbReference type="Gene3D" id="1.10.3090.10">
    <property type="entry name" value="cca-adding enzyme, domain 2"/>
    <property type="match status" value="1"/>
</dbReference>
<dbReference type="PANTHER" id="PTHR47320">
    <property type="entry name" value="BIFUNCTIONAL URIDYLYLTRANSFERASE/URIDYLYL-REMOVING ENZYME"/>
    <property type="match status" value="1"/>
</dbReference>
<comment type="cofactor">
    <cofactor evidence="6">
        <name>Mg(2+)</name>
        <dbReference type="ChEBI" id="CHEBI:18420"/>
    </cofactor>
</comment>
<dbReference type="GO" id="GO:0008081">
    <property type="term" value="F:phosphoric diester hydrolase activity"/>
    <property type="evidence" value="ECO:0007669"/>
    <property type="project" value="UniProtKB-UniRule"/>
</dbReference>
<keyword evidence="2 6" id="KW-0548">Nucleotidyltransferase</keyword>
<evidence type="ECO:0000256" key="1">
    <source>
        <dbReference type="ARBA" id="ARBA00022679"/>
    </source>
</evidence>
<dbReference type="GO" id="GO:0008773">
    <property type="term" value="F:[protein-PII] uridylyltransferase activity"/>
    <property type="evidence" value="ECO:0007669"/>
    <property type="project" value="UniProtKB-UniRule"/>
</dbReference>
<comment type="function">
    <text evidence="6">Modifies, by uridylylation and deuridylylation, the PII regulatory proteins (GlnB and homologs), in response to the nitrogen status of the cell that GlnD senses through the glutamine level. Under low glutamine levels, catalyzes the conversion of the PII proteins and UTP to PII-UMP and PPi, while under higher glutamine levels, GlnD hydrolyzes PII-UMP to PII and UMP (deuridylylation). Thus, controls uridylylation state and activity of the PII proteins, and plays an important role in the regulation of nitrogen metabolism.</text>
</comment>
<evidence type="ECO:0000256" key="3">
    <source>
        <dbReference type="ARBA" id="ARBA00022801"/>
    </source>
</evidence>
<dbReference type="RefSeq" id="WP_119322166.1">
    <property type="nucleotide sequence ID" value="NZ_AP025739.1"/>
</dbReference>
<protein>
    <recommendedName>
        <fullName evidence="6">Bifunctional uridylyltransferase/uridylyl-removing enzyme</fullName>
        <shortName evidence="6">UTase/UR</shortName>
    </recommendedName>
    <alternativeName>
        <fullName evidence="6">Bifunctional [protein-PII] modification enzyme</fullName>
    </alternativeName>
    <alternativeName>
        <fullName evidence="6">Bifunctional nitrogen sensor protein</fullName>
    </alternativeName>
    <domain>
        <recommendedName>
            <fullName evidence="6">[Protein-PII] uridylyltransferase</fullName>
            <shortName evidence="6">PII uridylyltransferase</shortName>
            <shortName evidence="6">UTase</shortName>
            <ecNumber evidence="6">2.7.7.59</ecNumber>
        </recommendedName>
    </domain>
    <domain>
        <recommendedName>
            <fullName evidence="6">[Protein-PII]-UMP uridylyl-removing enzyme</fullName>
            <shortName evidence="6">UR</shortName>
            <ecNumber evidence="6">3.1.4.-</ecNumber>
        </recommendedName>
    </domain>
</protein>
<evidence type="ECO:0000313" key="7">
    <source>
        <dbReference type="EMBL" id="BDI32137.1"/>
    </source>
</evidence>
<evidence type="ECO:0000256" key="5">
    <source>
        <dbReference type="ARBA" id="ARBA00023268"/>
    </source>
</evidence>
<name>A0A402CXX7_9BACT</name>
<dbReference type="SUPFAM" id="SSF55021">
    <property type="entry name" value="ACT-like"/>
    <property type="match status" value="2"/>
</dbReference>
<dbReference type="InterPro" id="IPR010043">
    <property type="entry name" value="UTase/UR"/>
</dbReference>
<dbReference type="EC" id="3.1.4.-" evidence="6"/>
<dbReference type="AlphaFoldDB" id="A0A402CXX7"/>
<dbReference type="PROSITE" id="PS51671">
    <property type="entry name" value="ACT"/>
    <property type="match status" value="2"/>
</dbReference>
<feature type="region of interest" description="Uridylyltransferase" evidence="6">
    <location>
        <begin position="1"/>
        <end position="357"/>
    </location>
</feature>
<dbReference type="EMBL" id="AP025739">
    <property type="protein sequence ID" value="BDI32137.1"/>
    <property type="molecule type" value="Genomic_DNA"/>
</dbReference>
<dbReference type="GO" id="GO:0006808">
    <property type="term" value="P:regulation of nitrogen utilization"/>
    <property type="evidence" value="ECO:0007669"/>
    <property type="project" value="UniProtKB-UniRule"/>
</dbReference>
<comment type="caution">
    <text evidence="6">Lacks conserved residue(s) required for the propagation of feature annotation.</text>
</comment>
<gene>
    <name evidence="6 7" type="primary">glnD</name>
    <name evidence="7" type="ORF">CCAX7_41880</name>
</gene>
<proteinExistence type="inferred from homology"/>
<comment type="similarity">
    <text evidence="6">Belongs to the GlnD family.</text>
</comment>
<dbReference type="Pfam" id="PF08335">
    <property type="entry name" value="GlnD_UR_UTase"/>
    <property type="match status" value="1"/>
</dbReference>
<dbReference type="SUPFAM" id="SSF109604">
    <property type="entry name" value="HD-domain/PDEase-like"/>
    <property type="match status" value="1"/>
</dbReference>
<sequence length="898" mass="100012">MSNVTEILPPDCCALFEPQLASLSTTADIGAFLKKCHQEINSLDRLSSGAGVALLAHNCALVDAVLRRLFALAVEHAAALAPAGEDAPTMPELTIVASGGYGRRELAPYSDVDVTFVSVREDDAYLNAIIKDMFQSVMDVFLYGANLKVGYAYRLLGDLGQLDHQTQTTLLDARFLCGDSELFKEFRATFRAQLLTADFMFQKWAERKSVLAKFGGDQVYVVEPQIKEGAGGLRDIQNAEWIGEARYRVSYSRVWRTLVEQGIVTERESASIRAAREFLWNVRSVLHMVAGEARDTMTTEKQESVAAYLGYPDGPETPAVETFMREYYTHAAEARRIARKAIKRCLDSEILLGLGLASIRRSLYVADPDIADRDMAMPLHAAELAQAYSLTISDELEEAICRFLERHPTAPDPAYAGRVFTRLLASKDASAILDRLSEQGVLAWLLPEFAPLMTLIPYDAAHDFTVGAHSLRVVRNLHQFHQETDPRFADFRRVAGEVAFPEVLNLAGLIHDIGKQWPEGGHAETGADASVLIAERIGWDTERRDKLVFLIRNHLLMAETSRLRDLSLEETVREFTRQVPDMESLNMLYLLTCADTQAVGEGVWTEVKGKFLTELYYRAEAVLAGGSSGETPAFVPNLARQRDRIRKQLAQHNLPIDLIHEHTRNLPAQYLLNTPLEEMYLHIAMIGRLRETFTPIVDFRHEFGNDYTEITICAYDDPKPGLLAKITGVLYAHDINVHVAQVFTREASVRIAIDTLWIDYRGKPLASGKKAEIQESLRKVMLGEMALADLLKKRNKPVKDQTIYSAKIDDTTSDQFSLLEVSAPDEKGVVYRLANVVSGLGWNIHAARLSVWGSRARDAFYVTGPDGKKLPASDVARLLEVLPVSTFVKRKLTTAGGG</sequence>
<comment type="domain">
    <text evidence="6">Has four distinct domains: an N-terminal nucleotidyltransferase (NT) domain responsible for UTase activity, a central HD domain that encodes UR activity, and two C-terminal ACT domains that seem to have a role in glutamine sensing.</text>
</comment>
<comment type="catalytic activity">
    <reaction evidence="6">
        <text>[protein-PII]-L-tyrosine + UTP = [protein-PII]-uridylyl-L-tyrosine + diphosphate</text>
        <dbReference type="Rhea" id="RHEA:13673"/>
        <dbReference type="Rhea" id="RHEA-COMP:12147"/>
        <dbReference type="Rhea" id="RHEA-COMP:12148"/>
        <dbReference type="ChEBI" id="CHEBI:33019"/>
        <dbReference type="ChEBI" id="CHEBI:46398"/>
        <dbReference type="ChEBI" id="CHEBI:46858"/>
        <dbReference type="ChEBI" id="CHEBI:90602"/>
        <dbReference type="EC" id="2.7.7.59"/>
    </reaction>
</comment>
<dbReference type="Proteomes" id="UP000287394">
    <property type="component" value="Chromosome"/>
</dbReference>
<dbReference type="OrthoDB" id="9758038at2"/>
<reference evidence="7 8" key="1">
    <citation type="journal article" date="2019" name="Int. J. Syst. Evol. Microbiol.">
        <title>Capsulimonas corticalis gen. nov., sp. nov., an aerobic capsulated bacterium, of a novel bacterial order, Capsulimonadales ord. nov., of the class Armatimonadia of the phylum Armatimonadetes.</title>
        <authorList>
            <person name="Li J."/>
            <person name="Kudo C."/>
            <person name="Tonouchi A."/>
        </authorList>
    </citation>
    <scope>NUCLEOTIDE SEQUENCE [LARGE SCALE GENOMIC DNA]</scope>
    <source>
        <strain evidence="7 8">AX-7</strain>
    </source>
</reference>
<dbReference type="InterPro" id="IPR043519">
    <property type="entry name" value="NT_sf"/>
</dbReference>
<comment type="catalytic activity">
    <reaction evidence="6">
        <text>[protein-PII]-uridylyl-L-tyrosine + H2O = [protein-PII]-L-tyrosine + UMP + H(+)</text>
        <dbReference type="Rhea" id="RHEA:48600"/>
        <dbReference type="Rhea" id="RHEA-COMP:12147"/>
        <dbReference type="Rhea" id="RHEA-COMP:12148"/>
        <dbReference type="ChEBI" id="CHEBI:15377"/>
        <dbReference type="ChEBI" id="CHEBI:15378"/>
        <dbReference type="ChEBI" id="CHEBI:46858"/>
        <dbReference type="ChEBI" id="CHEBI:57865"/>
        <dbReference type="ChEBI" id="CHEBI:90602"/>
    </reaction>
</comment>
<dbReference type="InterPro" id="IPR013546">
    <property type="entry name" value="PII_UdlTrfase/GS_AdlTrfase"/>
</dbReference>
<keyword evidence="5 6" id="KW-0511">Multifunctional enzyme</keyword>
<keyword evidence="4 6" id="KW-0460">Magnesium</keyword>
<evidence type="ECO:0000256" key="2">
    <source>
        <dbReference type="ARBA" id="ARBA00022695"/>
    </source>
</evidence>
<dbReference type="CDD" id="cd05401">
    <property type="entry name" value="NT_GlnE_GlnD_like"/>
    <property type="match status" value="1"/>
</dbReference>